<dbReference type="Proteomes" id="UP000435112">
    <property type="component" value="Unassembled WGS sequence"/>
</dbReference>
<name>A0A6A3GYF6_9STRA</name>
<dbReference type="EMBL" id="QXFU01006066">
    <property type="protein sequence ID" value="KAE8962120.1"/>
    <property type="molecule type" value="Genomic_DNA"/>
</dbReference>
<proteinExistence type="predicted"/>
<evidence type="ECO:0000256" key="1">
    <source>
        <dbReference type="SAM" id="MobiDB-lite"/>
    </source>
</evidence>
<evidence type="ECO:0000313" key="3">
    <source>
        <dbReference type="EMBL" id="KAE8973265.1"/>
    </source>
</evidence>
<reference evidence="4 5" key="1">
    <citation type="submission" date="2018-09" db="EMBL/GenBank/DDBJ databases">
        <title>Genomic investigation of the strawberry pathogen Phytophthora fragariae indicates pathogenicity is determined by transcriptional variation in three key races.</title>
        <authorList>
            <person name="Adams T.M."/>
            <person name="Armitage A.D."/>
            <person name="Sobczyk M.K."/>
            <person name="Bates H.J."/>
            <person name="Dunwell J.M."/>
            <person name="Nellist C.F."/>
            <person name="Harrison R.J."/>
        </authorList>
    </citation>
    <scope>NUCLEOTIDE SEQUENCE [LARGE SCALE GENOMIC DNA]</scope>
    <source>
        <strain evidence="3 4">SCRP249</strain>
        <strain evidence="2 5">SCRP324</strain>
    </source>
</reference>
<feature type="region of interest" description="Disordered" evidence="1">
    <location>
        <begin position="74"/>
        <end position="117"/>
    </location>
</feature>
<sequence length="185" mass="21000">MAGRFVRPGSRMYLEWQHLIYEPTFSDQTERMIDEVTQMYEDQDPPCVEKEEYGWPTRVLKCHPPESAAVRIVQKTEQDCSSSETSKREAPNSEPEVCSERGSDVQPVGLEEDDEDEGDFVDALEEVIPPSEDDDGDEYFDAISLDDDYVCDPLTEILEEKTMTCRSKTGLAHLCGNWSWSTSAA</sequence>
<evidence type="ECO:0000313" key="2">
    <source>
        <dbReference type="EMBL" id="KAE8962120.1"/>
    </source>
</evidence>
<dbReference type="AlphaFoldDB" id="A0A6A3GYF6"/>
<accession>A0A6A3GYF6</accession>
<evidence type="ECO:0000313" key="5">
    <source>
        <dbReference type="Proteomes" id="UP000435112"/>
    </source>
</evidence>
<dbReference type="Proteomes" id="UP000429607">
    <property type="component" value="Unassembled WGS sequence"/>
</dbReference>
<organism evidence="2 5">
    <name type="scientific">Phytophthora rubi</name>
    <dbReference type="NCBI Taxonomy" id="129364"/>
    <lineage>
        <taxon>Eukaryota</taxon>
        <taxon>Sar</taxon>
        <taxon>Stramenopiles</taxon>
        <taxon>Oomycota</taxon>
        <taxon>Peronosporomycetes</taxon>
        <taxon>Peronosporales</taxon>
        <taxon>Peronosporaceae</taxon>
        <taxon>Phytophthora</taxon>
    </lineage>
</organism>
<protein>
    <submittedName>
        <fullName evidence="2">Uncharacterized protein</fullName>
    </submittedName>
</protein>
<evidence type="ECO:0000313" key="4">
    <source>
        <dbReference type="Proteomes" id="UP000429607"/>
    </source>
</evidence>
<dbReference type="EMBL" id="QXFV01003873">
    <property type="protein sequence ID" value="KAE8973265.1"/>
    <property type="molecule type" value="Genomic_DNA"/>
</dbReference>
<comment type="caution">
    <text evidence="2">The sequence shown here is derived from an EMBL/GenBank/DDBJ whole genome shotgun (WGS) entry which is preliminary data.</text>
</comment>
<gene>
    <name evidence="3" type="ORF">PR001_g26361</name>
    <name evidence="2" type="ORF">PR002_g29696</name>
</gene>